<comment type="caution">
    <text evidence="2">The sequence shown here is derived from an EMBL/GenBank/DDBJ whole genome shotgun (WGS) entry which is preliminary data.</text>
</comment>
<dbReference type="PANTHER" id="PTHR24221">
    <property type="entry name" value="ATP-BINDING CASSETTE SUB-FAMILY B"/>
    <property type="match status" value="1"/>
</dbReference>
<dbReference type="InterPro" id="IPR003439">
    <property type="entry name" value="ABC_transporter-like_ATP-bd"/>
</dbReference>
<dbReference type="PROSITE" id="PS00211">
    <property type="entry name" value="ABC_TRANSPORTER_1"/>
    <property type="match status" value="1"/>
</dbReference>
<feature type="domain" description="ABC transporter" evidence="1">
    <location>
        <begin position="2"/>
        <end position="187"/>
    </location>
</feature>
<dbReference type="AlphaFoldDB" id="G9WUZ7"/>
<evidence type="ECO:0000313" key="3">
    <source>
        <dbReference type="Proteomes" id="UP000003527"/>
    </source>
</evidence>
<evidence type="ECO:0000313" key="2">
    <source>
        <dbReference type="EMBL" id="EHL11398.1"/>
    </source>
</evidence>
<gene>
    <name evidence="2" type="ORF">HMPREF9624_00731</name>
</gene>
<dbReference type="Pfam" id="PF00005">
    <property type="entry name" value="ABC_tran"/>
    <property type="match status" value="1"/>
</dbReference>
<dbReference type="InterPro" id="IPR027417">
    <property type="entry name" value="P-loop_NTPase"/>
</dbReference>
<dbReference type="PATRIC" id="fig|796944.3.peg.1449"/>
<dbReference type="Gene3D" id="3.40.50.300">
    <property type="entry name" value="P-loop containing nucleotide triphosphate hydrolases"/>
    <property type="match status" value="1"/>
</dbReference>
<reference evidence="2 3" key="1">
    <citation type="submission" date="2011-08" db="EMBL/GenBank/DDBJ databases">
        <title>The Genome Sequence of Oribacterium sp. ACB7.</title>
        <authorList>
            <consortium name="The Broad Institute Genome Sequencing Platform"/>
            <person name="Earl A."/>
            <person name="Ward D."/>
            <person name="Feldgarden M."/>
            <person name="Gevers D."/>
            <person name="Sizova M."/>
            <person name="Hazen A."/>
            <person name="Epstein S."/>
            <person name="Young S.K."/>
            <person name="Zeng Q."/>
            <person name="Gargeya S."/>
            <person name="Fitzgerald M."/>
            <person name="Haas B."/>
            <person name="Abouelleil A."/>
            <person name="Alvarado L."/>
            <person name="Arachchi H.M."/>
            <person name="Berlin A."/>
            <person name="Brown A."/>
            <person name="Chapman S.B."/>
            <person name="Chen Z."/>
            <person name="Dunbar C."/>
            <person name="Freedman E."/>
            <person name="Gearin G."/>
            <person name="Gellesch M."/>
            <person name="Goldberg J."/>
            <person name="Griggs A."/>
            <person name="Gujja S."/>
            <person name="Heiman D."/>
            <person name="Howarth C."/>
            <person name="Larson L."/>
            <person name="Lui A."/>
            <person name="MacDonald P.J.P."/>
            <person name="Montmayeur A."/>
            <person name="Murphy C."/>
            <person name="Neiman D."/>
            <person name="Pearson M."/>
            <person name="Priest M."/>
            <person name="Roberts A."/>
            <person name="Saif S."/>
            <person name="Shea T."/>
            <person name="Shenoy N."/>
            <person name="Sisk P."/>
            <person name="Stolte C."/>
            <person name="Sykes S."/>
            <person name="Wortman J."/>
            <person name="Nusbaum C."/>
            <person name="Birren B."/>
        </authorList>
    </citation>
    <scope>NUCLEOTIDE SEQUENCE [LARGE SCALE GENOMIC DNA]</scope>
    <source>
        <strain evidence="2 3">ACB7</strain>
    </source>
</reference>
<evidence type="ECO:0000259" key="1">
    <source>
        <dbReference type="PROSITE" id="PS50893"/>
    </source>
</evidence>
<dbReference type="GO" id="GO:0034040">
    <property type="term" value="F:ATPase-coupled lipid transmembrane transporter activity"/>
    <property type="evidence" value="ECO:0007669"/>
    <property type="project" value="TreeGrafter"/>
</dbReference>
<organism evidence="2 3">
    <name type="scientific">Oribacterium asaccharolyticum ACB7</name>
    <dbReference type="NCBI Taxonomy" id="796944"/>
    <lineage>
        <taxon>Bacteria</taxon>
        <taxon>Bacillati</taxon>
        <taxon>Bacillota</taxon>
        <taxon>Clostridia</taxon>
        <taxon>Lachnospirales</taxon>
        <taxon>Lachnospiraceae</taxon>
        <taxon>Oribacterium</taxon>
    </lineage>
</organism>
<name>G9WUZ7_9FIRM</name>
<dbReference type="Proteomes" id="UP000003527">
    <property type="component" value="Unassembled WGS sequence"/>
</dbReference>
<proteinExistence type="predicted"/>
<protein>
    <recommendedName>
        <fullName evidence="1">ABC transporter domain-containing protein</fullName>
    </recommendedName>
</protein>
<dbReference type="SUPFAM" id="SSF52540">
    <property type="entry name" value="P-loop containing nucleoside triphosphate hydrolases"/>
    <property type="match status" value="1"/>
</dbReference>
<dbReference type="GO" id="GO:0016887">
    <property type="term" value="F:ATP hydrolysis activity"/>
    <property type="evidence" value="ECO:0007669"/>
    <property type="project" value="InterPro"/>
</dbReference>
<dbReference type="EMBL" id="AFZD01000017">
    <property type="protein sequence ID" value="EHL11398.1"/>
    <property type="molecule type" value="Genomic_DNA"/>
</dbReference>
<accession>G9WUZ7</accession>
<dbReference type="PROSITE" id="PS50893">
    <property type="entry name" value="ABC_TRANSPORTER_2"/>
    <property type="match status" value="1"/>
</dbReference>
<dbReference type="GO" id="GO:0005524">
    <property type="term" value="F:ATP binding"/>
    <property type="evidence" value="ECO:0007669"/>
    <property type="project" value="InterPro"/>
</dbReference>
<dbReference type="PANTHER" id="PTHR24221:SF654">
    <property type="entry name" value="ATP-BINDING CASSETTE SUB-FAMILY B MEMBER 6"/>
    <property type="match status" value="1"/>
</dbReference>
<dbReference type="HOGENOM" id="CLU_000604_1_9_9"/>
<sequence>MTKYSSEYDGNILFDGIDLRNITYSSLSKSISAVQQNVFVFNDSIYNNICLYKNIAEKEFDYVIQKSGLSSLIQQKGKDFSCGTNGNKLSGGEKQRISIARALLRNASILLMDEASSALDEKTADEIMHSILDMPDTTSLVITHRLNSTLLKRYDGIFVLHHGKLIEFGSFDELMKNKGLLYSLVLLSQS</sequence>
<dbReference type="InterPro" id="IPR039421">
    <property type="entry name" value="Type_1_exporter"/>
</dbReference>
<dbReference type="InterPro" id="IPR017871">
    <property type="entry name" value="ABC_transporter-like_CS"/>
</dbReference>
<keyword evidence="3" id="KW-1185">Reference proteome</keyword>